<accession>A0A9Q1JHX6</accession>
<feature type="region of interest" description="Disordered" evidence="1">
    <location>
        <begin position="1"/>
        <end position="29"/>
    </location>
</feature>
<comment type="caution">
    <text evidence="3">The sequence shown here is derived from an EMBL/GenBank/DDBJ whole genome shotgun (WGS) entry which is preliminary data.</text>
</comment>
<reference evidence="3" key="1">
    <citation type="submission" date="2022-04" db="EMBL/GenBank/DDBJ databases">
        <title>Carnegiea gigantea Genome sequencing and assembly v2.</title>
        <authorList>
            <person name="Copetti D."/>
            <person name="Sanderson M.J."/>
            <person name="Burquez A."/>
            <person name="Wojciechowski M.F."/>
        </authorList>
    </citation>
    <scope>NUCLEOTIDE SEQUENCE</scope>
    <source>
        <strain evidence="3">SGP5-SGP5p</strain>
        <tissue evidence="3">Aerial part</tissue>
    </source>
</reference>
<name>A0A9Q1JHX6_9CARY</name>
<evidence type="ECO:0000256" key="1">
    <source>
        <dbReference type="SAM" id="MobiDB-lite"/>
    </source>
</evidence>
<keyword evidence="4" id="KW-1185">Reference proteome</keyword>
<dbReference type="Pfam" id="PF14111">
    <property type="entry name" value="DUF4283"/>
    <property type="match status" value="1"/>
</dbReference>
<evidence type="ECO:0000313" key="4">
    <source>
        <dbReference type="Proteomes" id="UP001153076"/>
    </source>
</evidence>
<dbReference type="PANTHER" id="PTHR33233">
    <property type="entry name" value="ENDONUCLEASE/EXONUCLEASE/PHOSPHATASE"/>
    <property type="match status" value="1"/>
</dbReference>
<dbReference type="PANTHER" id="PTHR33233:SF14">
    <property type="entry name" value="ENDONUCLEASE_EXONUCLEASE_PHOSPHATASE"/>
    <property type="match status" value="1"/>
</dbReference>
<sequence length="219" mass="24618">MAENGQSSADAHPKVESPVSASIPGTVPPQPEPEISVNFLSSYASLIDPNEGTELRYIPTMVVNGIKCARITKLDVKSEISYWQNAILCSVLGANPPLEVMKGFLKCIWSGFELEKILLVKRGVFLIRFIHVQDKITVERKGVCYFDNKPLIIKSWNPKMDLQIGKISFLPLWVQFPDLDIKYWGVDSLSKIRSILGIRIKIDKYLKGKMGIKYASNAY</sequence>
<proteinExistence type="predicted"/>
<feature type="domain" description="DUF4283" evidence="2">
    <location>
        <begin position="83"/>
        <end position="162"/>
    </location>
</feature>
<dbReference type="AlphaFoldDB" id="A0A9Q1JHX6"/>
<dbReference type="InterPro" id="IPR025558">
    <property type="entry name" value="DUF4283"/>
</dbReference>
<protein>
    <recommendedName>
        <fullName evidence="2">DUF4283 domain-containing protein</fullName>
    </recommendedName>
</protein>
<dbReference type="OrthoDB" id="1939300at2759"/>
<evidence type="ECO:0000259" key="2">
    <source>
        <dbReference type="Pfam" id="PF14111"/>
    </source>
</evidence>
<organism evidence="3 4">
    <name type="scientific">Carnegiea gigantea</name>
    <dbReference type="NCBI Taxonomy" id="171969"/>
    <lineage>
        <taxon>Eukaryota</taxon>
        <taxon>Viridiplantae</taxon>
        <taxon>Streptophyta</taxon>
        <taxon>Embryophyta</taxon>
        <taxon>Tracheophyta</taxon>
        <taxon>Spermatophyta</taxon>
        <taxon>Magnoliopsida</taxon>
        <taxon>eudicotyledons</taxon>
        <taxon>Gunneridae</taxon>
        <taxon>Pentapetalae</taxon>
        <taxon>Caryophyllales</taxon>
        <taxon>Cactineae</taxon>
        <taxon>Cactaceae</taxon>
        <taxon>Cactoideae</taxon>
        <taxon>Echinocereeae</taxon>
        <taxon>Carnegiea</taxon>
    </lineage>
</organism>
<gene>
    <name evidence="3" type="ORF">Cgig2_013563</name>
</gene>
<dbReference type="Proteomes" id="UP001153076">
    <property type="component" value="Unassembled WGS sequence"/>
</dbReference>
<evidence type="ECO:0000313" key="3">
    <source>
        <dbReference type="EMBL" id="KAJ8420906.1"/>
    </source>
</evidence>
<dbReference type="EMBL" id="JAKOGI010003062">
    <property type="protein sequence ID" value="KAJ8420906.1"/>
    <property type="molecule type" value="Genomic_DNA"/>
</dbReference>